<feature type="domain" description="4Fe-4S ferredoxin-type" evidence="5">
    <location>
        <begin position="70"/>
        <end position="99"/>
    </location>
</feature>
<gene>
    <name evidence="7" type="ORF">ASZ90_011796</name>
</gene>
<comment type="caution">
    <text evidence="7">The sequence shown here is derived from an EMBL/GenBank/DDBJ whole genome shotgun (WGS) entry which is preliminary data.</text>
</comment>
<dbReference type="InterPro" id="IPR007202">
    <property type="entry name" value="4Fe-4S_dom"/>
</dbReference>
<dbReference type="GO" id="GO:0051539">
    <property type="term" value="F:4 iron, 4 sulfur cluster binding"/>
    <property type="evidence" value="ECO:0007669"/>
    <property type="project" value="UniProtKB-KW"/>
</dbReference>
<dbReference type="PANTHER" id="PTHR36214:SF3">
    <property type="entry name" value="ACETYL-COA DECARBONYLASE_SYNTHASE COMPLEX SUBUNIT GAMMA"/>
    <property type="match status" value="1"/>
</dbReference>
<evidence type="ECO:0000313" key="7">
    <source>
        <dbReference type="EMBL" id="KUG18560.1"/>
    </source>
</evidence>
<dbReference type="InterPro" id="IPR017896">
    <property type="entry name" value="4Fe4S_Fe-S-bd"/>
</dbReference>
<name>A0A0W8FCE6_9ZZZZ</name>
<reference evidence="7" key="1">
    <citation type="journal article" date="2015" name="Proc. Natl. Acad. Sci. U.S.A.">
        <title>Networks of energetic and metabolic interactions define dynamics in microbial communities.</title>
        <authorList>
            <person name="Embree M."/>
            <person name="Liu J.K."/>
            <person name="Al-Bassam M.M."/>
            <person name="Zengler K."/>
        </authorList>
    </citation>
    <scope>NUCLEOTIDE SEQUENCE</scope>
</reference>
<feature type="domain" description="4Fe-4S" evidence="6">
    <location>
        <begin position="1"/>
        <end position="59"/>
    </location>
</feature>
<dbReference type="GO" id="GO:0046872">
    <property type="term" value="F:metal ion binding"/>
    <property type="evidence" value="ECO:0007669"/>
    <property type="project" value="UniProtKB-KW"/>
</dbReference>
<dbReference type="PANTHER" id="PTHR36214">
    <property type="match status" value="1"/>
</dbReference>
<dbReference type="EMBL" id="LNQE01001375">
    <property type="protein sequence ID" value="KUG18560.1"/>
    <property type="molecule type" value="Genomic_DNA"/>
</dbReference>
<keyword evidence="1" id="KW-0004">4Fe-4S</keyword>
<accession>A0A0W8FCE6</accession>
<dbReference type="Gene3D" id="1.10.15.40">
    <property type="entry name" value="Electron transport complex subunit B, putative Fe-S cluster"/>
    <property type="match status" value="1"/>
</dbReference>
<organism evidence="7">
    <name type="scientific">hydrocarbon metagenome</name>
    <dbReference type="NCBI Taxonomy" id="938273"/>
    <lineage>
        <taxon>unclassified sequences</taxon>
        <taxon>metagenomes</taxon>
        <taxon>ecological metagenomes</taxon>
    </lineage>
</organism>
<evidence type="ECO:0000256" key="4">
    <source>
        <dbReference type="ARBA" id="ARBA00023014"/>
    </source>
</evidence>
<evidence type="ECO:0000256" key="1">
    <source>
        <dbReference type="ARBA" id="ARBA00022485"/>
    </source>
</evidence>
<evidence type="ECO:0000256" key="3">
    <source>
        <dbReference type="ARBA" id="ARBA00023004"/>
    </source>
</evidence>
<dbReference type="Gene3D" id="3.30.70.20">
    <property type="match status" value="1"/>
</dbReference>
<dbReference type="SUPFAM" id="SSF54862">
    <property type="entry name" value="4Fe-4S ferredoxins"/>
    <property type="match status" value="1"/>
</dbReference>
<protein>
    <submittedName>
        <fullName evidence="7">Formylmethanofuran dehydrogenase (Molybdenum)</fullName>
    </submittedName>
</protein>
<proteinExistence type="predicted"/>
<keyword evidence="4" id="KW-0411">Iron-sulfur</keyword>
<dbReference type="PROSITE" id="PS00198">
    <property type="entry name" value="4FE4S_FER_1"/>
    <property type="match status" value="1"/>
</dbReference>
<evidence type="ECO:0000259" key="5">
    <source>
        <dbReference type="PROSITE" id="PS51379"/>
    </source>
</evidence>
<dbReference type="InterPro" id="IPR017900">
    <property type="entry name" value="4Fe4S_Fe_S_CS"/>
</dbReference>
<dbReference type="PROSITE" id="PS51656">
    <property type="entry name" value="4FE4S"/>
    <property type="match status" value="1"/>
</dbReference>
<keyword evidence="2" id="KW-0479">Metal-binding</keyword>
<dbReference type="Pfam" id="PF04060">
    <property type="entry name" value="FeS"/>
    <property type="match status" value="1"/>
</dbReference>
<sequence>MVSAMEIYMLLPKTNCKKCGLPTCMAFAVGLLGREKKLEECTPLFEEKKYEAKLAKLKEIVAPLESASETGLVIHPEKCFGCGNCVIACPVNVAAEPTRVGAGLGPEGDRVILRVEDGVVVANNLQECKRFGPNKILCNACTATCPSKAIEFV</sequence>
<evidence type="ECO:0000259" key="6">
    <source>
        <dbReference type="PROSITE" id="PS51656"/>
    </source>
</evidence>
<evidence type="ECO:0000256" key="2">
    <source>
        <dbReference type="ARBA" id="ARBA00022723"/>
    </source>
</evidence>
<keyword evidence="3" id="KW-0408">Iron</keyword>
<dbReference type="Pfam" id="PF00037">
    <property type="entry name" value="Fer4"/>
    <property type="match status" value="1"/>
</dbReference>
<dbReference type="InterPro" id="IPR051069">
    <property type="entry name" value="ACDS_complex_subunit"/>
</dbReference>
<dbReference type="PROSITE" id="PS51379">
    <property type="entry name" value="4FE4S_FER_2"/>
    <property type="match status" value="1"/>
</dbReference>
<dbReference type="AlphaFoldDB" id="A0A0W8FCE6"/>